<organism evidence="1 2">
    <name type="scientific">Algoriphagus alkaliphilus</name>
    <dbReference type="NCBI Taxonomy" id="279824"/>
    <lineage>
        <taxon>Bacteria</taxon>
        <taxon>Pseudomonadati</taxon>
        <taxon>Bacteroidota</taxon>
        <taxon>Cytophagia</taxon>
        <taxon>Cytophagales</taxon>
        <taxon>Cyclobacteriaceae</taxon>
        <taxon>Algoriphagus</taxon>
    </lineage>
</organism>
<sequence length="57" mass="6871">MVFLKRQSSNRFALESDLKLTSNSEFLKFHKFLVFGNYELQRRLFTICLEVSILRQK</sequence>
<dbReference type="STRING" id="279824.SAMN03080617_02713"/>
<dbReference type="AlphaFoldDB" id="A0A1G5YQ48"/>
<evidence type="ECO:0000313" key="2">
    <source>
        <dbReference type="Proteomes" id="UP000198756"/>
    </source>
</evidence>
<protein>
    <submittedName>
        <fullName evidence="1">Uncharacterized protein</fullName>
    </submittedName>
</protein>
<proteinExistence type="predicted"/>
<reference evidence="2" key="1">
    <citation type="submission" date="2016-10" db="EMBL/GenBank/DDBJ databases">
        <authorList>
            <person name="Varghese N."/>
            <person name="Submissions S."/>
        </authorList>
    </citation>
    <scope>NUCLEOTIDE SEQUENCE [LARGE SCALE GENOMIC DNA]</scope>
    <source>
        <strain evidence="2">DSM 22703</strain>
    </source>
</reference>
<gene>
    <name evidence="1" type="ORF">SAMN03080617_02713</name>
</gene>
<evidence type="ECO:0000313" key="1">
    <source>
        <dbReference type="EMBL" id="SDA84442.1"/>
    </source>
</evidence>
<name>A0A1G5YQ48_9BACT</name>
<keyword evidence="2" id="KW-1185">Reference proteome</keyword>
<dbReference type="Proteomes" id="UP000198756">
    <property type="component" value="Unassembled WGS sequence"/>
</dbReference>
<accession>A0A1G5YQ48</accession>
<dbReference type="EMBL" id="FMXE01000019">
    <property type="protein sequence ID" value="SDA84442.1"/>
    <property type="molecule type" value="Genomic_DNA"/>
</dbReference>